<dbReference type="STRING" id="93759.A0A1R3IYZ9"/>
<protein>
    <submittedName>
        <fullName evidence="2">Uncharacterized protein</fullName>
    </submittedName>
</protein>
<comment type="caution">
    <text evidence="2">The sequence shown here is derived from an EMBL/GenBank/DDBJ whole genome shotgun (WGS) entry which is preliminary data.</text>
</comment>
<organism evidence="2 3">
    <name type="scientific">Corchorus olitorius</name>
    <dbReference type="NCBI Taxonomy" id="93759"/>
    <lineage>
        <taxon>Eukaryota</taxon>
        <taxon>Viridiplantae</taxon>
        <taxon>Streptophyta</taxon>
        <taxon>Embryophyta</taxon>
        <taxon>Tracheophyta</taxon>
        <taxon>Spermatophyta</taxon>
        <taxon>Magnoliopsida</taxon>
        <taxon>eudicotyledons</taxon>
        <taxon>Gunneridae</taxon>
        <taxon>Pentapetalae</taxon>
        <taxon>rosids</taxon>
        <taxon>malvids</taxon>
        <taxon>Malvales</taxon>
        <taxon>Malvaceae</taxon>
        <taxon>Grewioideae</taxon>
        <taxon>Apeibeae</taxon>
        <taxon>Corchorus</taxon>
    </lineage>
</organism>
<evidence type="ECO:0000256" key="1">
    <source>
        <dbReference type="SAM" id="MobiDB-lite"/>
    </source>
</evidence>
<evidence type="ECO:0000313" key="3">
    <source>
        <dbReference type="Proteomes" id="UP000187203"/>
    </source>
</evidence>
<dbReference type="AlphaFoldDB" id="A0A1R3IYZ9"/>
<accession>A0A1R3IYZ9</accession>
<dbReference type="Proteomes" id="UP000187203">
    <property type="component" value="Unassembled WGS sequence"/>
</dbReference>
<dbReference type="OrthoDB" id="7769065at2759"/>
<dbReference type="InterPro" id="IPR040249">
    <property type="entry name" value="Ricin_B-like_lectin_EULS3-like"/>
</dbReference>
<reference evidence="3" key="1">
    <citation type="submission" date="2013-09" db="EMBL/GenBank/DDBJ databases">
        <title>Corchorus olitorius genome sequencing.</title>
        <authorList>
            <person name="Alam M."/>
            <person name="Haque M.S."/>
            <person name="Islam M.S."/>
            <person name="Emdad E.M."/>
            <person name="Islam M.M."/>
            <person name="Ahmed B."/>
            <person name="Halim A."/>
            <person name="Hossen Q.M.M."/>
            <person name="Hossain M.Z."/>
            <person name="Ahmed R."/>
            <person name="Khan M.M."/>
            <person name="Islam R."/>
            <person name="Rashid M.M."/>
            <person name="Khan S.A."/>
            <person name="Rahman M.S."/>
            <person name="Alam M."/>
            <person name="Yahiya A.S."/>
            <person name="Khan M.S."/>
            <person name="Azam M.S."/>
            <person name="Haque T."/>
            <person name="Lashkar M.Z.H."/>
            <person name="Akhand A.I."/>
            <person name="Morshed G."/>
            <person name="Roy S."/>
            <person name="Uddin K.S."/>
            <person name="Rabeya T."/>
            <person name="Hossain A.S."/>
            <person name="Chowdhury A."/>
            <person name="Snigdha A.R."/>
            <person name="Mortoza M.S."/>
            <person name="Matin S.A."/>
            <person name="Hoque S.M.E."/>
            <person name="Islam M.K."/>
            <person name="Roy D.K."/>
            <person name="Haider R."/>
            <person name="Moosa M.M."/>
            <person name="Elias S.M."/>
            <person name="Hasan A.M."/>
            <person name="Jahan S."/>
            <person name="Shafiuddin M."/>
            <person name="Mahmood N."/>
            <person name="Shommy N.S."/>
        </authorList>
    </citation>
    <scope>NUCLEOTIDE SEQUENCE [LARGE SCALE GENOMIC DNA]</scope>
    <source>
        <strain evidence="3">cv. O-4</strain>
    </source>
</reference>
<gene>
    <name evidence="2" type="ORF">COLO4_20565</name>
</gene>
<dbReference type="PANTHER" id="PTHR31257">
    <property type="entry name" value="RICIN B-LIKE LECTIN EULS3"/>
    <property type="match status" value="1"/>
</dbReference>
<evidence type="ECO:0000313" key="2">
    <source>
        <dbReference type="EMBL" id="OMO87812.1"/>
    </source>
</evidence>
<sequence>MGGNAAAGEESEHPNSVLISISSDREEASVHGAVVVVMGNFKRLVIERDRDFTPEHEPSLPLSPHQSHDPESHSKRLTVVRVFCKADTNLVLTIRDSQVILAQVDPSNEYQQWYKEEKFSTRVKDEYGFPSFALVNKATGQALKHSIGATHPVQLIAYKADEVDTSILWSQGCLKDMLVIYIWGACCHFLELSNARLTINIC</sequence>
<dbReference type="EMBL" id="AWUE01017247">
    <property type="protein sequence ID" value="OMO87812.1"/>
    <property type="molecule type" value="Genomic_DNA"/>
</dbReference>
<dbReference type="PANTHER" id="PTHR31257:SF2">
    <property type="entry name" value="RICIN B-LIKE LECTIN EULS3"/>
    <property type="match status" value="1"/>
</dbReference>
<proteinExistence type="predicted"/>
<name>A0A1R3IYZ9_9ROSI</name>
<keyword evidence="3" id="KW-1185">Reference proteome</keyword>
<feature type="region of interest" description="Disordered" evidence="1">
    <location>
        <begin position="53"/>
        <end position="73"/>
    </location>
</feature>